<comment type="subcellular location">
    <subcellularLocation>
        <location evidence="1">Cell membrane</location>
        <topology evidence="1">Multi-pass membrane protein</topology>
    </subcellularLocation>
</comment>
<keyword evidence="2" id="KW-0813">Transport</keyword>
<keyword evidence="11" id="KW-1185">Reference proteome</keyword>
<evidence type="ECO:0000313" key="10">
    <source>
        <dbReference type="EMBL" id="RIJ24147.1"/>
    </source>
</evidence>
<dbReference type="GO" id="GO:0015297">
    <property type="term" value="F:antiporter activity"/>
    <property type="evidence" value="ECO:0007669"/>
    <property type="project" value="UniProtKB-KW"/>
</dbReference>
<keyword evidence="7 8" id="KW-0472">Membrane</keyword>
<dbReference type="Pfam" id="PF00999">
    <property type="entry name" value="Na_H_Exchanger"/>
    <property type="match status" value="1"/>
</dbReference>
<comment type="caution">
    <text evidence="10">The sequence shown here is derived from an EMBL/GenBank/DDBJ whole genome shotgun (WGS) entry which is preliminary data.</text>
</comment>
<feature type="transmembrane region" description="Helical" evidence="8">
    <location>
        <begin position="390"/>
        <end position="415"/>
    </location>
</feature>
<keyword evidence="3" id="KW-0050">Antiport</keyword>
<proteinExistence type="predicted"/>
<gene>
    <name evidence="10" type="ORF">D1224_07870</name>
</gene>
<evidence type="ECO:0000256" key="4">
    <source>
        <dbReference type="ARBA" id="ARBA00022692"/>
    </source>
</evidence>
<evidence type="ECO:0000256" key="1">
    <source>
        <dbReference type="ARBA" id="ARBA00004651"/>
    </source>
</evidence>
<evidence type="ECO:0000313" key="11">
    <source>
        <dbReference type="Proteomes" id="UP000265431"/>
    </source>
</evidence>
<feature type="transmembrane region" description="Helical" evidence="8">
    <location>
        <begin position="184"/>
        <end position="207"/>
    </location>
</feature>
<feature type="transmembrane region" description="Helical" evidence="8">
    <location>
        <begin position="325"/>
        <end position="347"/>
    </location>
</feature>
<dbReference type="EMBL" id="QWGB01000005">
    <property type="protein sequence ID" value="RIJ24147.1"/>
    <property type="molecule type" value="Genomic_DNA"/>
</dbReference>
<feature type="transmembrane region" description="Helical" evidence="8">
    <location>
        <begin position="105"/>
        <end position="128"/>
    </location>
</feature>
<organism evidence="10 11">
    <name type="scientific">Henriciella barbarensis</name>
    <dbReference type="NCBI Taxonomy" id="86342"/>
    <lineage>
        <taxon>Bacteria</taxon>
        <taxon>Pseudomonadati</taxon>
        <taxon>Pseudomonadota</taxon>
        <taxon>Alphaproteobacteria</taxon>
        <taxon>Hyphomonadales</taxon>
        <taxon>Hyphomonadaceae</taxon>
        <taxon>Henriciella</taxon>
    </lineage>
</organism>
<evidence type="ECO:0000256" key="2">
    <source>
        <dbReference type="ARBA" id="ARBA00022448"/>
    </source>
</evidence>
<feature type="transmembrane region" description="Helical" evidence="8">
    <location>
        <begin position="255"/>
        <end position="279"/>
    </location>
</feature>
<keyword evidence="5 8" id="KW-1133">Transmembrane helix</keyword>
<feature type="transmembrane region" description="Helical" evidence="8">
    <location>
        <begin position="214"/>
        <end position="235"/>
    </location>
</feature>
<evidence type="ECO:0000256" key="5">
    <source>
        <dbReference type="ARBA" id="ARBA00022989"/>
    </source>
</evidence>
<feature type="transmembrane region" description="Helical" evidence="8">
    <location>
        <begin position="72"/>
        <end position="93"/>
    </location>
</feature>
<dbReference type="GO" id="GO:0005886">
    <property type="term" value="C:plasma membrane"/>
    <property type="evidence" value="ECO:0007669"/>
    <property type="project" value="UniProtKB-SubCell"/>
</dbReference>
<feature type="transmembrane region" description="Helical" evidence="8">
    <location>
        <begin position="299"/>
        <end position="319"/>
    </location>
</feature>
<dbReference type="InterPro" id="IPR006153">
    <property type="entry name" value="Cation/H_exchanger_TM"/>
</dbReference>
<reference evidence="10 11" key="1">
    <citation type="submission" date="2018-08" db="EMBL/GenBank/DDBJ databases">
        <title>Henriciella mobilis sp. nov., isolated from seawater.</title>
        <authorList>
            <person name="Cheng H."/>
            <person name="Wu Y.-H."/>
            <person name="Xu X.-W."/>
            <person name="Guo L.-L."/>
        </authorList>
    </citation>
    <scope>NUCLEOTIDE SEQUENCE [LARGE SCALE GENOMIC DNA]</scope>
    <source>
        <strain evidence="10 11">CCUG66934</strain>
    </source>
</reference>
<evidence type="ECO:0000256" key="8">
    <source>
        <dbReference type="SAM" id="Phobius"/>
    </source>
</evidence>
<keyword evidence="4 8" id="KW-0812">Transmembrane</keyword>
<evidence type="ECO:0000259" key="9">
    <source>
        <dbReference type="Pfam" id="PF00999"/>
    </source>
</evidence>
<dbReference type="PANTHER" id="PTHR32507:SF8">
    <property type="entry name" value="CNH1P"/>
    <property type="match status" value="1"/>
</dbReference>
<feature type="transmembrane region" description="Helical" evidence="8">
    <location>
        <begin position="41"/>
        <end position="60"/>
    </location>
</feature>
<name>A0A399R2R0_9PROT</name>
<protein>
    <submittedName>
        <fullName evidence="10">Sodium:proton antiporter</fullName>
    </submittedName>
</protein>
<dbReference type="PANTHER" id="PTHR32507">
    <property type="entry name" value="NA(+)/H(+) ANTIPORTER 1"/>
    <property type="match status" value="1"/>
</dbReference>
<evidence type="ECO:0000256" key="7">
    <source>
        <dbReference type="ARBA" id="ARBA00023136"/>
    </source>
</evidence>
<dbReference type="AlphaFoldDB" id="A0A399R2R0"/>
<sequence>MSGWCAVFRKTILDQYFLSIAIIGFVGLSSAWVYHFARKIGVSYAIIYVLLGMAVFAVFPELPWVSPFTKETYAIHLTELMVIIALMTTGLSIDQRFGLKRWASPLMLVSVAMMLSIAGLAAMGYWWLGLSLASAVLLGAVLAPTDPVLASDVQVGPPNSGDDDRVRFALTAEAGMNDGLSFPFTWLAIALAGAAGGGQAVLADWLLYDVLYRIIAGLIIGYVGGRAIAYVFLHLSQKLGLDHIREGLTAVAATLAIYGITELAHGYGFIAVFVCALTIRDFEREHEHHRKMHEFTTQLERALMAILLLLLGGAVMDGILEPLTWPLIAAGLLIVLVVRPVIAYLALSWTERSRREKCVISFFGIKGIGSFFYLSFALGETDFANAETLWALTAFVVLISIMVHGITSSIAMKWLGDRA</sequence>
<dbReference type="GO" id="GO:1902600">
    <property type="term" value="P:proton transmembrane transport"/>
    <property type="evidence" value="ECO:0007669"/>
    <property type="project" value="InterPro"/>
</dbReference>
<feature type="transmembrane region" description="Helical" evidence="8">
    <location>
        <begin position="16"/>
        <end position="34"/>
    </location>
</feature>
<feature type="transmembrane region" description="Helical" evidence="8">
    <location>
        <begin position="359"/>
        <end position="378"/>
    </location>
</feature>
<feature type="domain" description="Cation/H+ exchanger transmembrane" evidence="9">
    <location>
        <begin position="31"/>
        <end position="414"/>
    </location>
</feature>
<evidence type="ECO:0000256" key="6">
    <source>
        <dbReference type="ARBA" id="ARBA00023065"/>
    </source>
</evidence>
<dbReference type="Proteomes" id="UP000265431">
    <property type="component" value="Unassembled WGS sequence"/>
</dbReference>
<keyword evidence="6" id="KW-0406">Ion transport</keyword>
<evidence type="ECO:0000256" key="3">
    <source>
        <dbReference type="ARBA" id="ARBA00022449"/>
    </source>
</evidence>
<accession>A0A399R2R0</accession>